<keyword evidence="5" id="KW-1185">Reference proteome</keyword>
<evidence type="ECO:0000256" key="2">
    <source>
        <dbReference type="SAM" id="SignalP"/>
    </source>
</evidence>
<reference evidence="4 5" key="1">
    <citation type="submission" date="2020-08" db="EMBL/GenBank/DDBJ databases">
        <title>Genomic Encyclopedia of Type Strains, Phase III (KMG-III): the genomes of soil and plant-associated and newly described type strains.</title>
        <authorList>
            <person name="Whitman W."/>
        </authorList>
    </citation>
    <scope>NUCLEOTIDE SEQUENCE [LARGE SCALE GENOMIC DNA]</scope>
    <source>
        <strain evidence="4 5">CECT 3313</strain>
    </source>
</reference>
<evidence type="ECO:0000256" key="1">
    <source>
        <dbReference type="SAM" id="MobiDB-lite"/>
    </source>
</evidence>
<evidence type="ECO:0000313" key="5">
    <source>
        <dbReference type="Proteomes" id="UP000585836"/>
    </source>
</evidence>
<dbReference type="PANTHER" id="PTHR31157">
    <property type="entry name" value="SCP DOMAIN-CONTAINING PROTEIN"/>
    <property type="match status" value="1"/>
</dbReference>
<sequence length="170" mass="18174">MQKHRRKKHFRNAAIAVAALGMVGIATAAMASQETSQAAAAAPSSTSPTAKVVALVNKERAKAGCRALKVNAKLTKAAQNHSKDQSVHHRMSHTGSDGSNPGQRITRAGYRWRGYGENVAYGYGTPAKVMNGWMHSPGHKANILNCSFKEIGVGVSGTSHYWTQDFATAR</sequence>
<dbReference type="Proteomes" id="UP000585836">
    <property type="component" value="Unassembled WGS sequence"/>
</dbReference>
<feature type="chain" id="PRO_5038569703" evidence="2">
    <location>
        <begin position="29"/>
        <end position="170"/>
    </location>
</feature>
<evidence type="ECO:0000313" key="4">
    <source>
        <dbReference type="EMBL" id="MBB5926670.1"/>
    </source>
</evidence>
<dbReference type="Gene3D" id="3.40.33.10">
    <property type="entry name" value="CAP"/>
    <property type="match status" value="1"/>
</dbReference>
<dbReference type="InterPro" id="IPR035940">
    <property type="entry name" value="CAP_sf"/>
</dbReference>
<protein>
    <submittedName>
        <fullName evidence="4">Uncharacterized protein YkwD</fullName>
    </submittedName>
</protein>
<feature type="compositionally biased region" description="Polar residues" evidence="1">
    <location>
        <begin position="93"/>
        <end position="103"/>
    </location>
</feature>
<gene>
    <name evidence="4" type="ORF">FHS34_002126</name>
</gene>
<feature type="signal peptide" evidence="2">
    <location>
        <begin position="1"/>
        <end position="28"/>
    </location>
</feature>
<dbReference type="EMBL" id="JACHJK010000003">
    <property type="protein sequence ID" value="MBB5926670.1"/>
    <property type="molecule type" value="Genomic_DNA"/>
</dbReference>
<accession>A0A7W9UPS8</accession>
<feature type="region of interest" description="Disordered" evidence="1">
    <location>
        <begin position="76"/>
        <end position="103"/>
    </location>
</feature>
<keyword evidence="2" id="KW-0732">Signal</keyword>
<feature type="domain" description="SCP" evidence="3">
    <location>
        <begin position="54"/>
        <end position="166"/>
    </location>
</feature>
<evidence type="ECO:0000259" key="3">
    <source>
        <dbReference type="Pfam" id="PF00188"/>
    </source>
</evidence>
<name>A0A7W9UPS8_9ACTN</name>
<dbReference type="CDD" id="cd05379">
    <property type="entry name" value="CAP_bacterial"/>
    <property type="match status" value="1"/>
</dbReference>
<dbReference type="AlphaFoldDB" id="A0A7W9UPS8"/>
<organism evidence="4 5">
    <name type="scientific">Streptomyces echinatus</name>
    <dbReference type="NCBI Taxonomy" id="67293"/>
    <lineage>
        <taxon>Bacteria</taxon>
        <taxon>Bacillati</taxon>
        <taxon>Actinomycetota</taxon>
        <taxon>Actinomycetes</taxon>
        <taxon>Kitasatosporales</taxon>
        <taxon>Streptomycetaceae</taxon>
        <taxon>Streptomyces</taxon>
    </lineage>
</organism>
<dbReference type="PANTHER" id="PTHR31157:SF1">
    <property type="entry name" value="SCP DOMAIN-CONTAINING PROTEIN"/>
    <property type="match status" value="1"/>
</dbReference>
<proteinExistence type="predicted"/>
<dbReference type="SUPFAM" id="SSF55797">
    <property type="entry name" value="PR-1-like"/>
    <property type="match status" value="1"/>
</dbReference>
<dbReference type="RefSeq" id="WP_184963518.1">
    <property type="nucleotide sequence ID" value="NZ_BAAAWF010000052.1"/>
</dbReference>
<dbReference type="Pfam" id="PF00188">
    <property type="entry name" value="CAP"/>
    <property type="match status" value="1"/>
</dbReference>
<dbReference type="InterPro" id="IPR014044">
    <property type="entry name" value="CAP_dom"/>
</dbReference>
<comment type="caution">
    <text evidence="4">The sequence shown here is derived from an EMBL/GenBank/DDBJ whole genome shotgun (WGS) entry which is preliminary data.</text>
</comment>